<dbReference type="EC" id="2.-.-.-" evidence="11"/>
<keyword evidence="4 9" id="KW-0812">Transmembrane</keyword>
<evidence type="ECO:0000256" key="6">
    <source>
        <dbReference type="ARBA" id="ARBA00022989"/>
    </source>
</evidence>
<keyword evidence="5" id="KW-0448">Lipopolysaccharide biosynthesis</keyword>
<sequence length="155" mass="17658">HGARRLGLAHVRPAMLWAAMGSLMLLFRTLLWYRYRTPRSADMEQAPLLTVIIPAYNEGPMVARSIHSVAQARYPRERLEIIVVDDGSRDDTWMHIEQTAALYPGLVTTLRFERNRGKRRAGSRIPPQPRRGTGNDRFRQRDRGRHPAGHGGSVP</sequence>
<feature type="region of interest" description="Disordered" evidence="8">
    <location>
        <begin position="115"/>
        <end position="155"/>
    </location>
</feature>
<evidence type="ECO:0000256" key="4">
    <source>
        <dbReference type="ARBA" id="ARBA00022692"/>
    </source>
</evidence>
<dbReference type="GO" id="GO:0005886">
    <property type="term" value="C:plasma membrane"/>
    <property type="evidence" value="ECO:0007669"/>
    <property type="project" value="TreeGrafter"/>
</dbReference>
<protein>
    <submittedName>
        <fullName evidence="11">Glycosyl transferase, family 2 domain protein</fullName>
        <ecNumber evidence="11">2.-.-.-</ecNumber>
    </submittedName>
</protein>
<evidence type="ECO:0000313" key="11">
    <source>
        <dbReference type="EMBL" id="EQD43413.1"/>
    </source>
</evidence>
<dbReference type="InterPro" id="IPR001173">
    <property type="entry name" value="Glyco_trans_2-like"/>
</dbReference>
<evidence type="ECO:0000256" key="9">
    <source>
        <dbReference type="SAM" id="Phobius"/>
    </source>
</evidence>
<evidence type="ECO:0000256" key="1">
    <source>
        <dbReference type="ARBA" id="ARBA00022475"/>
    </source>
</evidence>
<reference evidence="11" key="2">
    <citation type="journal article" date="2014" name="ISME J.">
        <title>Microbial stratification in low pH oxic and suboxic macroscopic growths along an acid mine drainage.</title>
        <authorList>
            <person name="Mendez-Garcia C."/>
            <person name="Mesa V."/>
            <person name="Sprenger R.R."/>
            <person name="Richter M."/>
            <person name="Diez M.S."/>
            <person name="Solano J."/>
            <person name="Bargiela R."/>
            <person name="Golyshina O.V."/>
            <person name="Manteca A."/>
            <person name="Ramos J.L."/>
            <person name="Gallego J.R."/>
            <person name="Llorente I."/>
            <person name="Martins Dos Santos V.A."/>
            <person name="Jensen O.N."/>
            <person name="Pelaez A.I."/>
            <person name="Sanchez J."/>
            <person name="Ferrer M."/>
        </authorList>
    </citation>
    <scope>NUCLEOTIDE SEQUENCE</scope>
</reference>
<keyword evidence="6 9" id="KW-1133">Transmembrane helix</keyword>
<feature type="domain" description="Glycosyltransferase 2-like" evidence="10">
    <location>
        <begin position="50"/>
        <end position="121"/>
    </location>
</feature>
<keyword evidence="7 9" id="KW-0472">Membrane</keyword>
<dbReference type="InterPro" id="IPR050256">
    <property type="entry name" value="Glycosyltransferase_2"/>
</dbReference>
<name>T0ZEB6_9ZZZZ</name>
<dbReference type="SUPFAM" id="SSF53448">
    <property type="entry name" value="Nucleotide-diphospho-sugar transferases"/>
    <property type="match status" value="1"/>
</dbReference>
<feature type="non-terminal residue" evidence="11">
    <location>
        <position position="1"/>
    </location>
</feature>
<keyword evidence="3 11" id="KW-0808">Transferase</keyword>
<dbReference type="AlphaFoldDB" id="T0ZEB6"/>
<dbReference type="PANTHER" id="PTHR48090">
    <property type="entry name" value="UNDECAPRENYL-PHOSPHATE 4-DEOXY-4-FORMAMIDO-L-ARABINOSE TRANSFERASE-RELATED"/>
    <property type="match status" value="1"/>
</dbReference>
<keyword evidence="1" id="KW-1003">Cell membrane</keyword>
<reference evidence="11" key="1">
    <citation type="submission" date="2013-08" db="EMBL/GenBank/DDBJ databases">
        <authorList>
            <person name="Mendez C."/>
            <person name="Richter M."/>
            <person name="Ferrer M."/>
            <person name="Sanchez J."/>
        </authorList>
    </citation>
    <scope>NUCLEOTIDE SEQUENCE</scope>
</reference>
<dbReference type="PANTHER" id="PTHR48090:SF3">
    <property type="entry name" value="UNDECAPRENYL-PHOSPHATE 4-DEOXY-4-FORMAMIDO-L-ARABINOSE TRANSFERASE"/>
    <property type="match status" value="1"/>
</dbReference>
<keyword evidence="2" id="KW-0328">Glycosyltransferase</keyword>
<dbReference type="GO" id="GO:0009103">
    <property type="term" value="P:lipopolysaccharide biosynthetic process"/>
    <property type="evidence" value="ECO:0007669"/>
    <property type="project" value="UniProtKB-KW"/>
</dbReference>
<evidence type="ECO:0000259" key="10">
    <source>
        <dbReference type="Pfam" id="PF00535"/>
    </source>
</evidence>
<gene>
    <name evidence="11" type="ORF">B1B_13836</name>
</gene>
<evidence type="ECO:0000256" key="3">
    <source>
        <dbReference type="ARBA" id="ARBA00022679"/>
    </source>
</evidence>
<dbReference type="InterPro" id="IPR029044">
    <property type="entry name" value="Nucleotide-diphossugar_trans"/>
</dbReference>
<proteinExistence type="predicted"/>
<evidence type="ECO:0000256" key="2">
    <source>
        <dbReference type="ARBA" id="ARBA00022676"/>
    </source>
</evidence>
<dbReference type="EMBL" id="AUZY01009123">
    <property type="protein sequence ID" value="EQD43413.1"/>
    <property type="molecule type" value="Genomic_DNA"/>
</dbReference>
<organism evidence="11">
    <name type="scientific">mine drainage metagenome</name>
    <dbReference type="NCBI Taxonomy" id="410659"/>
    <lineage>
        <taxon>unclassified sequences</taxon>
        <taxon>metagenomes</taxon>
        <taxon>ecological metagenomes</taxon>
    </lineage>
</organism>
<evidence type="ECO:0000256" key="7">
    <source>
        <dbReference type="ARBA" id="ARBA00023136"/>
    </source>
</evidence>
<evidence type="ECO:0000256" key="5">
    <source>
        <dbReference type="ARBA" id="ARBA00022985"/>
    </source>
</evidence>
<dbReference type="Gene3D" id="3.90.550.10">
    <property type="entry name" value="Spore Coat Polysaccharide Biosynthesis Protein SpsA, Chain A"/>
    <property type="match status" value="1"/>
</dbReference>
<comment type="caution">
    <text evidence="11">The sequence shown here is derived from an EMBL/GenBank/DDBJ whole genome shotgun (WGS) entry which is preliminary data.</text>
</comment>
<dbReference type="GO" id="GO:0099621">
    <property type="term" value="F:undecaprenyl-phosphate 4-deoxy-4-formamido-L-arabinose transferase activity"/>
    <property type="evidence" value="ECO:0007669"/>
    <property type="project" value="TreeGrafter"/>
</dbReference>
<evidence type="ECO:0000256" key="8">
    <source>
        <dbReference type="SAM" id="MobiDB-lite"/>
    </source>
</evidence>
<accession>T0ZEB6</accession>
<feature type="transmembrane region" description="Helical" evidence="9">
    <location>
        <begin position="14"/>
        <end position="33"/>
    </location>
</feature>
<dbReference type="Pfam" id="PF00535">
    <property type="entry name" value="Glycos_transf_2"/>
    <property type="match status" value="1"/>
</dbReference>